<protein>
    <submittedName>
        <fullName evidence="4">Bifunctional aldolase/short-chain dehydrogenase</fullName>
    </submittedName>
</protein>
<dbReference type="Proteomes" id="UP001595443">
    <property type="component" value="Unassembled WGS sequence"/>
</dbReference>
<dbReference type="PANTHER" id="PTHR43669:SF3">
    <property type="entry name" value="ALCOHOL DEHYDROGENASE, PUTATIVE (AFU_ORTHOLOGUE AFUA_3G03445)-RELATED"/>
    <property type="match status" value="1"/>
</dbReference>
<dbReference type="SMART" id="SM01007">
    <property type="entry name" value="Aldolase_II"/>
    <property type="match status" value="1"/>
</dbReference>
<dbReference type="InterPro" id="IPR001303">
    <property type="entry name" value="Aldolase_II/adducin_N"/>
</dbReference>
<dbReference type="InterPro" id="IPR036291">
    <property type="entry name" value="NAD(P)-bd_dom_sf"/>
</dbReference>
<dbReference type="SUPFAM" id="SSF51735">
    <property type="entry name" value="NAD(P)-binding Rossmann-fold domains"/>
    <property type="match status" value="1"/>
</dbReference>
<evidence type="ECO:0000256" key="2">
    <source>
        <dbReference type="ARBA" id="ARBA00023002"/>
    </source>
</evidence>
<dbReference type="PANTHER" id="PTHR43669">
    <property type="entry name" value="5-KETO-D-GLUCONATE 5-REDUCTASE"/>
    <property type="match status" value="1"/>
</dbReference>
<keyword evidence="2" id="KW-0560">Oxidoreductase</keyword>
<feature type="domain" description="Class II aldolase/adducin N-terminal" evidence="3">
    <location>
        <begin position="29"/>
        <end position="228"/>
    </location>
</feature>
<evidence type="ECO:0000259" key="3">
    <source>
        <dbReference type="SMART" id="SM01007"/>
    </source>
</evidence>
<accession>A0ABV7ANB8</accession>
<organism evidence="4 5">
    <name type="scientific">Acidimangrovimonas pyrenivorans</name>
    <dbReference type="NCBI Taxonomy" id="2030798"/>
    <lineage>
        <taxon>Bacteria</taxon>
        <taxon>Pseudomonadati</taxon>
        <taxon>Pseudomonadota</taxon>
        <taxon>Alphaproteobacteria</taxon>
        <taxon>Rhodobacterales</taxon>
        <taxon>Paracoccaceae</taxon>
        <taxon>Acidimangrovimonas</taxon>
    </lineage>
</organism>
<evidence type="ECO:0000256" key="1">
    <source>
        <dbReference type="ARBA" id="ARBA00006484"/>
    </source>
</evidence>
<dbReference type="RefSeq" id="WP_377834957.1">
    <property type="nucleotide sequence ID" value="NZ_JBHRSK010000017.1"/>
</dbReference>
<dbReference type="Gene3D" id="3.40.225.10">
    <property type="entry name" value="Class II aldolase/adducin N-terminal domain"/>
    <property type="match status" value="1"/>
</dbReference>
<sequence length="680" mass="71497">MIANRWQDSDARALQDAAGPAPEASELALRVYSSRLIGADPDLVMHGGGNTSVKLTACDVYGDEVEVIHIKGSGWDLGTIEAAGLPAVRLAPLMRLRELAALSDEDMVNVQRSNLLDSTAPNPSVETLLHAYLPHKYVDHTHATAFLALANLPEVAEATREIFGDRLALVPYVMPGFALAKLAAETYEAHPDVEGLLLINHGHFAWGPDARSSYDRIVEHTNMVEDWLAQRRPEPLRPVAAQPETDRAAALSALRGALGAHLPEGAAMPVFDIRAGSKVMSFLARPDLDNLATRGVATPDHVIRTKGHPLVLNAAAVAGGAGPIGAAVDSFVQDYTGYFERQAPRFGGAKTMLSPLPNLAWMAGIGLVGIGADAKAASVAADIGEQTLQVMGDGEAAGGFRPIGEDDLFDMEYWSLEQAKLGKGKKPEMQGRVVLVTGGAGAIGLATAQAFAARGATLFLVDRDSTALEAALDQLGRGHGGIATDITRSGAPAEAAAACAARFGGLDILVSNAGAAMTGDIATLPDETLRASFELNFFSHLAFAQAATAVFRAQGRGGQILFNVSKQAVNPGKGFAAYGLPKATTFFLLRQLALELGAEGIRVNGINADRIRSGLLTPEMIASRAAARKVDEATYLGGNLLKREVEARHVGEAFVMLAQAERTTGHVMTVDGGNIEAALR</sequence>
<gene>
    <name evidence="4" type="ORF">ACFOES_19025</name>
</gene>
<dbReference type="EMBL" id="JBHRSK010000017">
    <property type="protein sequence ID" value="MFC2970197.1"/>
    <property type="molecule type" value="Genomic_DNA"/>
</dbReference>
<comment type="similarity">
    <text evidence="1">Belongs to the short-chain dehydrogenases/reductases (SDR) family.</text>
</comment>
<keyword evidence="5" id="KW-1185">Reference proteome</keyword>
<dbReference type="PRINTS" id="PR00081">
    <property type="entry name" value="GDHRDH"/>
</dbReference>
<dbReference type="NCBIfam" id="NF006192">
    <property type="entry name" value="PRK08324.1-6"/>
    <property type="match status" value="1"/>
</dbReference>
<dbReference type="Pfam" id="PF00596">
    <property type="entry name" value="Aldolase_II"/>
    <property type="match status" value="1"/>
</dbReference>
<proteinExistence type="inferred from homology"/>
<reference evidence="5" key="1">
    <citation type="journal article" date="2019" name="Int. J. Syst. Evol. Microbiol.">
        <title>The Global Catalogue of Microorganisms (GCM) 10K type strain sequencing project: providing services to taxonomists for standard genome sequencing and annotation.</title>
        <authorList>
            <consortium name="The Broad Institute Genomics Platform"/>
            <consortium name="The Broad Institute Genome Sequencing Center for Infectious Disease"/>
            <person name="Wu L."/>
            <person name="Ma J."/>
        </authorList>
    </citation>
    <scope>NUCLEOTIDE SEQUENCE [LARGE SCALE GENOMIC DNA]</scope>
    <source>
        <strain evidence="5">KCTC 62192</strain>
    </source>
</reference>
<dbReference type="SUPFAM" id="SSF53639">
    <property type="entry name" value="AraD/HMP-PK domain-like"/>
    <property type="match status" value="1"/>
</dbReference>
<evidence type="ECO:0000313" key="4">
    <source>
        <dbReference type="EMBL" id="MFC2970197.1"/>
    </source>
</evidence>
<dbReference type="InterPro" id="IPR002347">
    <property type="entry name" value="SDR_fam"/>
</dbReference>
<dbReference type="InterPro" id="IPR036409">
    <property type="entry name" value="Aldolase_II/adducin_N_sf"/>
</dbReference>
<dbReference type="Gene3D" id="3.40.50.720">
    <property type="entry name" value="NAD(P)-binding Rossmann-like Domain"/>
    <property type="match status" value="1"/>
</dbReference>
<name>A0ABV7ANB8_9RHOB</name>
<comment type="caution">
    <text evidence="4">The sequence shown here is derived from an EMBL/GenBank/DDBJ whole genome shotgun (WGS) entry which is preliminary data.</text>
</comment>
<dbReference type="Pfam" id="PF00106">
    <property type="entry name" value="adh_short"/>
    <property type="match status" value="1"/>
</dbReference>
<evidence type="ECO:0000313" key="5">
    <source>
        <dbReference type="Proteomes" id="UP001595443"/>
    </source>
</evidence>